<dbReference type="GO" id="GO:0016491">
    <property type="term" value="F:oxidoreductase activity"/>
    <property type="evidence" value="ECO:0007669"/>
    <property type="project" value="UniProtKB-KW"/>
</dbReference>
<keyword evidence="1" id="KW-0560">Oxidoreductase</keyword>
<dbReference type="Gene3D" id="3.40.50.720">
    <property type="entry name" value="NAD(P)-binding Rossmann-like Domain"/>
    <property type="match status" value="1"/>
</dbReference>
<dbReference type="PANTHER" id="PTHR43189">
    <property type="entry name" value="ZINC-TYPE ALCOHOL DEHYDROGENASE-LIKE PROTEIN C1198.01-RELATED"/>
    <property type="match status" value="1"/>
</dbReference>
<dbReference type="InterPro" id="IPR036291">
    <property type="entry name" value="NAD(P)-bd_dom_sf"/>
</dbReference>
<proteinExistence type="predicted"/>
<name>A0A2S8IBK7_RHOOP</name>
<evidence type="ECO:0000259" key="3">
    <source>
        <dbReference type="Pfam" id="PF08240"/>
    </source>
</evidence>
<comment type="caution">
    <text evidence="4">The sequence shown here is derived from an EMBL/GenBank/DDBJ whole genome shotgun (WGS) entry which is preliminary data.</text>
</comment>
<accession>A0A2S8IBK7</accession>
<organism evidence="4 5">
    <name type="scientific">Rhodococcus opacus</name>
    <name type="common">Nocardia opaca</name>
    <dbReference type="NCBI Taxonomy" id="37919"/>
    <lineage>
        <taxon>Bacteria</taxon>
        <taxon>Bacillati</taxon>
        <taxon>Actinomycetota</taxon>
        <taxon>Actinomycetes</taxon>
        <taxon>Mycobacteriales</taxon>
        <taxon>Nocardiaceae</taxon>
        <taxon>Rhodococcus</taxon>
    </lineage>
</organism>
<dbReference type="InterPro" id="IPR011032">
    <property type="entry name" value="GroES-like_sf"/>
</dbReference>
<sequence>MKAVVLRQGTIIATDVAEPVAGPGQLLVEPLAAGVCGSDLSAWQHTDDFLAAHLEADVLGEVFDPRRDVVLGHEFTARILELGPDVTGYEVGDLIVALPWIVTADGTTHTVGYCDTSPGALAERTVVQAGGHLKIPEGIDPVTAAVTEPLATGVNAVLRSGIRSGAAAVVTGCGPVGLGSVIELAVRGIHPIVASDPSARRRALALAYGADVAVDPLQMDPIEALRNEIAPTTETFVFEASGAKDILRKLMTSAPKYTRIMIVGSAMRPETIRPVTGILKNVSLEFVGGPGRGEQTYEAFERTFDHLVSGRFDPSLMVTGYASLDAVHDVFAALRPTAGTIDHVKILVRNELPAGTGIVANP</sequence>
<evidence type="ECO:0000259" key="2">
    <source>
        <dbReference type="Pfam" id="PF00107"/>
    </source>
</evidence>
<dbReference type="PANTHER" id="PTHR43189:SF1">
    <property type="entry name" value="ZINC-TYPE ALCOHOL DEHYDROGENASE-LIKE PROTEIN C1198.01"/>
    <property type="match status" value="1"/>
</dbReference>
<gene>
    <name evidence="4" type="ORF">C5613_43215</name>
</gene>
<feature type="domain" description="Alcohol dehydrogenase-like C-terminal" evidence="2">
    <location>
        <begin position="175"/>
        <end position="289"/>
    </location>
</feature>
<dbReference type="Proteomes" id="UP000239290">
    <property type="component" value="Unassembled WGS sequence"/>
</dbReference>
<feature type="domain" description="Alcohol dehydrogenase-like N-terminal" evidence="3">
    <location>
        <begin position="22"/>
        <end position="137"/>
    </location>
</feature>
<dbReference type="InterPro" id="IPR013149">
    <property type="entry name" value="ADH-like_C"/>
</dbReference>
<dbReference type="Gene3D" id="3.90.180.10">
    <property type="entry name" value="Medium-chain alcohol dehydrogenases, catalytic domain"/>
    <property type="match status" value="1"/>
</dbReference>
<dbReference type="EMBL" id="PUIO01000114">
    <property type="protein sequence ID" value="PQP11752.1"/>
    <property type="molecule type" value="Genomic_DNA"/>
</dbReference>
<dbReference type="SUPFAM" id="SSF51735">
    <property type="entry name" value="NAD(P)-binding Rossmann-fold domains"/>
    <property type="match status" value="1"/>
</dbReference>
<protein>
    <submittedName>
        <fullName evidence="4">Theronine dehydrogenase</fullName>
    </submittedName>
</protein>
<evidence type="ECO:0000313" key="4">
    <source>
        <dbReference type="EMBL" id="PQP11752.1"/>
    </source>
</evidence>
<dbReference type="Pfam" id="PF00107">
    <property type="entry name" value="ADH_zinc_N"/>
    <property type="match status" value="1"/>
</dbReference>
<evidence type="ECO:0000256" key="1">
    <source>
        <dbReference type="ARBA" id="ARBA00023002"/>
    </source>
</evidence>
<evidence type="ECO:0000313" key="5">
    <source>
        <dbReference type="Proteomes" id="UP000239290"/>
    </source>
</evidence>
<reference evidence="5" key="1">
    <citation type="submission" date="2018-02" db="EMBL/GenBank/DDBJ databases">
        <title>Draft genome sequencing of Rhodococcus opacus KU647198.</title>
        <authorList>
            <person name="Zheng B.-X."/>
        </authorList>
    </citation>
    <scope>NUCLEOTIDE SEQUENCE [LARGE SCALE GENOMIC DNA]</scope>
    <source>
        <strain evidence="5">04-OD7</strain>
    </source>
</reference>
<dbReference type="RefSeq" id="WP_105423944.1">
    <property type="nucleotide sequence ID" value="NZ_PUIO01000114.1"/>
</dbReference>
<dbReference type="InterPro" id="IPR013154">
    <property type="entry name" value="ADH-like_N"/>
</dbReference>
<dbReference type="SUPFAM" id="SSF50129">
    <property type="entry name" value="GroES-like"/>
    <property type="match status" value="1"/>
</dbReference>
<dbReference type="Pfam" id="PF08240">
    <property type="entry name" value="ADH_N"/>
    <property type="match status" value="1"/>
</dbReference>
<dbReference type="AlphaFoldDB" id="A0A2S8IBK7"/>